<dbReference type="GO" id="GO:0008270">
    <property type="term" value="F:zinc ion binding"/>
    <property type="evidence" value="ECO:0007669"/>
    <property type="project" value="UniProtKB-KW"/>
</dbReference>
<name>T1F0N9_HELRO</name>
<keyword evidence="15" id="KW-1185">Reference proteome</keyword>
<evidence type="ECO:0000256" key="6">
    <source>
        <dbReference type="ARBA" id="ARBA00022833"/>
    </source>
</evidence>
<dbReference type="EnsemblMetazoa" id="HelroT168525">
    <property type="protein sequence ID" value="HelroP168525"/>
    <property type="gene ID" value="HelroG168525"/>
</dbReference>
<dbReference type="InterPro" id="IPR036236">
    <property type="entry name" value="Znf_C2H2_sf"/>
</dbReference>
<dbReference type="Gene3D" id="3.30.160.60">
    <property type="entry name" value="Classic Zinc Finger"/>
    <property type="match status" value="2"/>
</dbReference>
<dbReference type="RefSeq" id="XP_009012622.1">
    <property type="nucleotide sequence ID" value="XM_009014374.1"/>
</dbReference>
<reference evidence="15" key="1">
    <citation type="submission" date="2012-12" db="EMBL/GenBank/DDBJ databases">
        <authorList>
            <person name="Hellsten U."/>
            <person name="Grimwood J."/>
            <person name="Chapman J.A."/>
            <person name="Shapiro H."/>
            <person name="Aerts A."/>
            <person name="Otillar R.P."/>
            <person name="Terry A.Y."/>
            <person name="Boore J.L."/>
            <person name="Simakov O."/>
            <person name="Marletaz F."/>
            <person name="Cho S.-J."/>
            <person name="Edsinger-Gonzales E."/>
            <person name="Havlak P."/>
            <person name="Kuo D.-H."/>
            <person name="Larsson T."/>
            <person name="Lv J."/>
            <person name="Arendt D."/>
            <person name="Savage R."/>
            <person name="Osoegawa K."/>
            <person name="de Jong P."/>
            <person name="Lindberg D.R."/>
            <person name="Seaver E.C."/>
            <person name="Weisblat D.A."/>
            <person name="Putnam N.H."/>
            <person name="Grigoriev I.V."/>
            <person name="Rokhsar D.S."/>
        </authorList>
    </citation>
    <scope>NUCLEOTIDE SEQUENCE</scope>
</reference>
<evidence type="ECO:0000256" key="4">
    <source>
        <dbReference type="ARBA" id="ARBA00022737"/>
    </source>
</evidence>
<keyword evidence="9" id="KW-0804">Transcription</keyword>
<dbReference type="OrthoDB" id="6077919at2759"/>
<proteinExistence type="inferred from homology"/>
<dbReference type="PROSITE" id="PS00028">
    <property type="entry name" value="ZINC_FINGER_C2H2_1"/>
    <property type="match status" value="1"/>
</dbReference>
<evidence type="ECO:0000256" key="3">
    <source>
        <dbReference type="ARBA" id="ARBA00022723"/>
    </source>
</evidence>
<evidence type="ECO:0000256" key="7">
    <source>
        <dbReference type="ARBA" id="ARBA00023015"/>
    </source>
</evidence>
<comment type="subcellular location">
    <subcellularLocation>
        <location evidence="1">Nucleus</location>
    </subcellularLocation>
</comment>
<dbReference type="InterPro" id="IPR013087">
    <property type="entry name" value="Znf_C2H2_type"/>
</dbReference>
<keyword evidence="5 11" id="KW-0863">Zinc-finger</keyword>
<dbReference type="PROSITE" id="PS50157">
    <property type="entry name" value="ZINC_FINGER_C2H2_2"/>
    <property type="match status" value="2"/>
</dbReference>
<evidence type="ECO:0000313" key="14">
    <source>
        <dbReference type="EnsemblMetazoa" id="HelroP168525"/>
    </source>
</evidence>
<keyword evidence="10" id="KW-0539">Nucleus</keyword>
<dbReference type="CTD" id="20202389"/>
<dbReference type="SUPFAM" id="SSF57667">
    <property type="entry name" value="beta-beta-alpha zinc fingers"/>
    <property type="match status" value="1"/>
</dbReference>
<dbReference type="Proteomes" id="UP000015101">
    <property type="component" value="Unassembled WGS sequence"/>
</dbReference>
<dbReference type="HOGENOM" id="CLU_2294648_0_0_1"/>
<accession>T1F0N9</accession>
<dbReference type="GO" id="GO:0005634">
    <property type="term" value="C:nucleus"/>
    <property type="evidence" value="ECO:0007669"/>
    <property type="project" value="UniProtKB-SubCell"/>
</dbReference>
<feature type="domain" description="C2H2-type" evidence="12">
    <location>
        <begin position="14"/>
        <end position="41"/>
    </location>
</feature>
<dbReference type="GO" id="GO:0003677">
    <property type="term" value="F:DNA binding"/>
    <property type="evidence" value="ECO:0007669"/>
    <property type="project" value="UniProtKB-KW"/>
</dbReference>
<dbReference type="SMART" id="SM00355">
    <property type="entry name" value="ZnF_C2H2"/>
    <property type="match status" value="3"/>
</dbReference>
<dbReference type="PANTHER" id="PTHR24379:SF121">
    <property type="entry name" value="C2H2-TYPE DOMAIN-CONTAINING PROTEIN"/>
    <property type="match status" value="1"/>
</dbReference>
<evidence type="ECO:0000256" key="10">
    <source>
        <dbReference type="ARBA" id="ARBA00023242"/>
    </source>
</evidence>
<feature type="domain" description="C2H2-type" evidence="12">
    <location>
        <begin position="72"/>
        <end position="100"/>
    </location>
</feature>
<organism evidence="14 15">
    <name type="scientific">Helobdella robusta</name>
    <name type="common">Californian leech</name>
    <dbReference type="NCBI Taxonomy" id="6412"/>
    <lineage>
        <taxon>Eukaryota</taxon>
        <taxon>Metazoa</taxon>
        <taxon>Spiralia</taxon>
        <taxon>Lophotrochozoa</taxon>
        <taxon>Annelida</taxon>
        <taxon>Clitellata</taxon>
        <taxon>Hirudinea</taxon>
        <taxon>Rhynchobdellida</taxon>
        <taxon>Glossiphoniidae</taxon>
        <taxon>Helobdella</taxon>
    </lineage>
</organism>
<comment type="similarity">
    <text evidence="2">Belongs to the krueppel C2H2-type zinc-finger protein family.</text>
</comment>
<dbReference type="Pfam" id="PF00096">
    <property type="entry name" value="zf-C2H2"/>
    <property type="match status" value="2"/>
</dbReference>
<keyword evidence="4" id="KW-0677">Repeat</keyword>
<dbReference type="EMBL" id="KB095959">
    <property type="protein sequence ID" value="ESO09529.1"/>
    <property type="molecule type" value="Genomic_DNA"/>
</dbReference>
<dbReference type="eggNOG" id="KOG1721">
    <property type="taxonomic scope" value="Eukaryota"/>
</dbReference>
<protein>
    <recommendedName>
        <fullName evidence="12">C2H2-type domain-containing protein</fullName>
    </recommendedName>
</protein>
<dbReference type="GeneID" id="20202389"/>
<evidence type="ECO:0000256" key="2">
    <source>
        <dbReference type="ARBA" id="ARBA00006991"/>
    </source>
</evidence>
<dbReference type="PANTHER" id="PTHR24379">
    <property type="entry name" value="KRAB AND ZINC FINGER DOMAIN-CONTAINING"/>
    <property type="match status" value="1"/>
</dbReference>
<dbReference type="EMBL" id="AMQM01002983">
    <property type="status" value="NOT_ANNOTATED_CDS"/>
    <property type="molecule type" value="Genomic_DNA"/>
</dbReference>
<evidence type="ECO:0000256" key="1">
    <source>
        <dbReference type="ARBA" id="ARBA00004123"/>
    </source>
</evidence>
<evidence type="ECO:0000313" key="15">
    <source>
        <dbReference type="Proteomes" id="UP000015101"/>
    </source>
</evidence>
<keyword evidence="3" id="KW-0479">Metal-binding</keyword>
<evidence type="ECO:0000256" key="11">
    <source>
        <dbReference type="PROSITE-ProRule" id="PRU00042"/>
    </source>
</evidence>
<dbReference type="AlphaFoldDB" id="T1F0N9"/>
<evidence type="ECO:0000313" key="13">
    <source>
        <dbReference type="EMBL" id="ESO09529.1"/>
    </source>
</evidence>
<dbReference type="InParanoid" id="T1F0N9"/>
<sequence length="101" mass="11976">MRLLKIQKRDIRPFKCKFCSYYARTNSQLKVHMMRHQGIRQYVCHLCNYKGVTQSDLNRHTKSQIHVLKSRNECSQCSEGFVSPMNLAQHCKDRHHIQQGS</sequence>
<keyword evidence="8" id="KW-0238">DNA-binding</keyword>
<evidence type="ECO:0000256" key="5">
    <source>
        <dbReference type="ARBA" id="ARBA00022771"/>
    </source>
</evidence>
<dbReference type="FunFam" id="3.30.160.60:FF:000075">
    <property type="entry name" value="Putative zinc finger protein 536"/>
    <property type="match status" value="1"/>
</dbReference>
<reference evidence="13 15" key="2">
    <citation type="journal article" date="2013" name="Nature">
        <title>Insights into bilaterian evolution from three spiralian genomes.</title>
        <authorList>
            <person name="Simakov O."/>
            <person name="Marletaz F."/>
            <person name="Cho S.J."/>
            <person name="Edsinger-Gonzales E."/>
            <person name="Havlak P."/>
            <person name="Hellsten U."/>
            <person name="Kuo D.H."/>
            <person name="Larsson T."/>
            <person name="Lv J."/>
            <person name="Arendt D."/>
            <person name="Savage R."/>
            <person name="Osoegawa K."/>
            <person name="de Jong P."/>
            <person name="Grimwood J."/>
            <person name="Chapman J.A."/>
            <person name="Shapiro H."/>
            <person name="Aerts A."/>
            <person name="Otillar R.P."/>
            <person name="Terry A.Y."/>
            <person name="Boore J.L."/>
            <person name="Grigoriev I.V."/>
            <person name="Lindberg D.R."/>
            <person name="Seaver E.C."/>
            <person name="Weisblat D.A."/>
            <person name="Putnam N.H."/>
            <person name="Rokhsar D.S."/>
        </authorList>
    </citation>
    <scope>NUCLEOTIDE SEQUENCE</scope>
</reference>
<gene>
    <name evidence="14" type="primary">20202389</name>
    <name evidence="13" type="ORF">HELRODRAFT_168525</name>
</gene>
<dbReference type="KEGG" id="hro:HELRODRAFT_168525"/>
<evidence type="ECO:0000259" key="12">
    <source>
        <dbReference type="PROSITE" id="PS50157"/>
    </source>
</evidence>
<evidence type="ECO:0000256" key="8">
    <source>
        <dbReference type="ARBA" id="ARBA00023125"/>
    </source>
</evidence>
<evidence type="ECO:0000256" key="9">
    <source>
        <dbReference type="ARBA" id="ARBA00023163"/>
    </source>
</evidence>
<reference evidence="14" key="3">
    <citation type="submission" date="2015-06" db="UniProtKB">
        <authorList>
            <consortium name="EnsemblMetazoa"/>
        </authorList>
    </citation>
    <scope>IDENTIFICATION</scope>
</reference>
<keyword evidence="7" id="KW-0805">Transcription regulation</keyword>
<keyword evidence="6" id="KW-0862">Zinc</keyword>